<keyword evidence="3" id="KW-1185">Reference proteome</keyword>
<feature type="domain" description="DUF4214" evidence="1">
    <location>
        <begin position="642"/>
        <end position="713"/>
    </location>
</feature>
<dbReference type="Gene3D" id="3.20.20.80">
    <property type="entry name" value="Glycosidases"/>
    <property type="match status" value="1"/>
</dbReference>
<dbReference type="Pfam" id="PF13946">
    <property type="entry name" value="DUF4214"/>
    <property type="match status" value="1"/>
</dbReference>
<gene>
    <name evidence="2" type="ORF">GV827_04465</name>
</gene>
<dbReference type="InterPro" id="IPR025282">
    <property type="entry name" value="DUF4214"/>
</dbReference>
<sequence length="725" mass="79127">MSVMTLSGLQKTGLFVSQDMFGANAVFSLTDDGVPTAEYEAAADALGVQNIRFGGGQADLDPDKPNDAGDLPIDGVSSINIVEMDGGALRPELVNFLEWCAATEGTNQPVKTTLIIPTKHLTSEEYVAFADEIEVFVTKVMAEYGDVIAAFQIGNEHWEMGETAYGIKASIGAEAIEKGMLAAGVSIDNQPDILVQMATAGNEGSEFPAVSGVSDFVARNKAANEQVIAQLSNAAREAIDGVTEHYYYNKTDFAFPDTDAAVKNIDKDFRVWSDAFDKDLDLHITEWNVKTSATTQQGMVAASSLIKQFENMIEIGADGAHIWAIDYHSRTALTLDTDNGARLDDQGRLTNSVQGAAFDLMADALAGKELISTSFANGIPEIEVSAYASAEEVVFYISSRTLDQTRFTLDLARKLPAVGPVQAVQMAMDPASSNGKQWEQGVDADSVLIEGQPYFYNEHDIDVILTDLVFEDASQIELTLNPFEVVELTVDLKPKDVQENLKEIDEPKPAESPKEEMTVENQYVLGTDEDDLIDLMPNLVYIDSGAGLDTVFVDALSTEATVKVDGYGKPVMITEGLPNEVTLANVERVEFLDGTLAFDTEGNSGQAYRLYQASFDRTPDAAGLEFWVKQLDCGAFSLKEVASHFLKSAEFESAYGKNEKLSDTQFVDLLYQNVLDRQPDPEGYAFWCEQQENNLSREQMLVSFSESVENKSNVSSAIDDGIWYT</sequence>
<organism evidence="2 3">
    <name type="scientific">Sulfitobacter sediminilitoris</name>
    <dbReference type="NCBI Taxonomy" id="2698830"/>
    <lineage>
        <taxon>Bacteria</taxon>
        <taxon>Pseudomonadati</taxon>
        <taxon>Pseudomonadota</taxon>
        <taxon>Alphaproteobacteria</taxon>
        <taxon>Rhodobacterales</taxon>
        <taxon>Roseobacteraceae</taxon>
        <taxon>Sulfitobacter</taxon>
    </lineage>
</organism>
<name>A0A6P0C757_9RHOB</name>
<dbReference type="InterPro" id="IPR038255">
    <property type="entry name" value="PBS_linker_sf"/>
</dbReference>
<evidence type="ECO:0000313" key="2">
    <source>
        <dbReference type="EMBL" id="NEK21657.1"/>
    </source>
</evidence>
<dbReference type="AlphaFoldDB" id="A0A6P0C757"/>
<dbReference type="InterPro" id="IPR017853">
    <property type="entry name" value="GH"/>
</dbReference>
<reference evidence="2 3" key="1">
    <citation type="submission" date="2020-01" db="EMBL/GenBank/DDBJ databases">
        <title>Sulfitobacter sediminilitoris sp. nov., isolated from a tidal flat.</title>
        <authorList>
            <person name="Park S."/>
            <person name="Yoon J.-H."/>
        </authorList>
    </citation>
    <scope>NUCLEOTIDE SEQUENCE [LARGE SCALE GENOMIC DNA]</scope>
    <source>
        <strain evidence="2 3">JBTF-M27</strain>
    </source>
</reference>
<evidence type="ECO:0000313" key="3">
    <source>
        <dbReference type="Proteomes" id="UP000468591"/>
    </source>
</evidence>
<dbReference type="Proteomes" id="UP000468591">
    <property type="component" value="Unassembled WGS sequence"/>
</dbReference>
<dbReference type="SUPFAM" id="SSF51445">
    <property type="entry name" value="(Trans)glycosidases"/>
    <property type="match status" value="1"/>
</dbReference>
<dbReference type="Gene3D" id="1.10.3130.20">
    <property type="entry name" value="Phycobilisome linker domain"/>
    <property type="match status" value="1"/>
</dbReference>
<protein>
    <submittedName>
        <fullName evidence="2">DUF4214 domain-containing protein</fullName>
    </submittedName>
</protein>
<comment type="caution">
    <text evidence="2">The sequence shown here is derived from an EMBL/GenBank/DDBJ whole genome shotgun (WGS) entry which is preliminary data.</text>
</comment>
<accession>A0A6P0C757</accession>
<dbReference type="EMBL" id="JAABNT010000002">
    <property type="protein sequence ID" value="NEK21657.1"/>
    <property type="molecule type" value="Genomic_DNA"/>
</dbReference>
<proteinExistence type="predicted"/>
<evidence type="ECO:0000259" key="1">
    <source>
        <dbReference type="Pfam" id="PF13946"/>
    </source>
</evidence>
<dbReference type="RefSeq" id="WP_164352498.1">
    <property type="nucleotide sequence ID" value="NZ_JAABNT010000002.1"/>
</dbReference>